<dbReference type="RefSeq" id="WP_124237933.1">
    <property type="nucleotide sequence ID" value="NZ_RQJX01000028.1"/>
</dbReference>
<feature type="domain" description="TraD/TraG TraM recognition site" evidence="7">
    <location>
        <begin position="408"/>
        <end position="527"/>
    </location>
</feature>
<dbReference type="AlphaFoldDB" id="A0A3N6YW72"/>
<dbReference type="CDD" id="cd01127">
    <property type="entry name" value="TrwB_TraG_TraD_VirD4"/>
    <property type="match status" value="1"/>
</dbReference>
<dbReference type="InterPro" id="IPR032689">
    <property type="entry name" value="TraG-D_C"/>
</dbReference>
<keyword evidence="2" id="KW-1003">Cell membrane</keyword>
<protein>
    <submittedName>
        <fullName evidence="8">Conjugal transfer protein</fullName>
    </submittedName>
</protein>
<feature type="transmembrane region" description="Helical" evidence="6">
    <location>
        <begin position="17"/>
        <end position="37"/>
    </location>
</feature>
<keyword evidence="3 6" id="KW-0812">Transmembrane</keyword>
<keyword evidence="4 6" id="KW-1133">Transmembrane helix</keyword>
<evidence type="ECO:0000256" key="5">
    <source>
        <dbReference type="ARBA" id="ARBA00023136"/>
    </source>
</evidence>
<dbReference type="Gene3D" id="3.40.50.300">
    <property type="entry name" value="P-loop containing nucleotide triphosphate hydrolases"/>
    <property type="match status" value="1"/>
</dbReference>
<evidence type="ECO:0000256" key="1">
    <source>
        <dbReference type="ARBA" id="ARBA00004651"/>
    </source>
</evidence>
<dbReference type="PANTHER" id="PTHR37937:SF1">
    <property type="entry name" value="CONJUGATIVE TRANSFER: DNA TRANSPORT"/>
    <property type="match status" value="1"/>
</dbReference>
<dbReference type="Pfam" id="PF12696">
    <property type="entry name" value="TraG-D_C"/>
    <property type="match status" value="1"/>
</dbReference>
<comment type="subcellular location">
    <subcellularLocation>
        <location evidence="1">Cell membrane</location>
        <topology evidence="1">Multi-pass membrane protein</topology>
    </subcellularLocation>
</comment>
<dbReference type="GO" id="GO:0005886">
    <property type="term" value="C:plasma membrane"/>
    <property type="evidence" value="ECO:0007669"/>
    <property type="project" value="UniProtKB-SubCell"/>
</dbReference>
<feature type="transmembrane region" description="Helical" evidence="6">
    <location>
        <begin position="73"/>
        <end position="94"/>
    </location>
</feature>
<comment type="caution">
    <text evidence="8">The sequence shown here is derived from an EMBL/GenBank/DDBJ whole genome shotgun (WGS) entry which is preliminary data.</text>
</comment>
<evidence type="ECO:0000256" key="3">
    <source>
        <dbReference type="ARBA" id="ARBA00022692"/>
    </source>
</evidence>
<name>A0A3N6YW72_9ACTN</name>
<dbReference type="InterPro" id="IPR051539">
    <property type="entry name" value="T4SS-coupling_protein"/>
</dbReference>
<dbReference type="OrthoDB" id="226701at2"/>
<keyword evidence="5 6" id="KW-0472">Membrane</keyword>
<dbReference type="EMBL" id="RQJX01000028">
    <property type="protein sequence ID" value="RQN02011.1"/>
    <property type="molecule type" value="Genomic_DNA"/>
</dbReference>
<dbReference type="SUPFAM" id="SSF52540">
    <property type="entry name" value="P-loop containing nucleoside triphosphate hydrolases"/>
    <property type="match status" value="1"/>
</dbReference>
<dbReference type="PANTHER" id="PTHR37937">
    <property type="entry name" value="CONJUGATIVE TRANSFER: DNA TRANSPORT"/>
    <property type="match status" value="1"/>
</dbReference>
<evidence type="ECO:0000256" key="4">
    <source>
        <dbReference type="ARBA" id="ARBA00022989"/>
    </source>
</evidence>
<dbReference type="InterPro" id="IPR027417">
    <property type="entry name" value="P-loop_NTPase"/>
</dbReference>
<dbReference type="Proteomes" id="UP000275225">
    <property type="component" value="Unassembled WGS sequence"/>
</dbReference>
<keyword evidence="9" id="KW-1185">Reference proteome</keyword>
<accession>A0A3N6YW72</accession>
<organism evidence="8 9">
    <name type="scientific">Aeromicrobium camelliae</name>
    <dbReference type="NCBI Taxonomy" id="1538144"/>
    <lineage>
        <taxon>Bacteria</taxon>
        <taxon>Bacillati</taxon>
        <taxon>Actinomycetota</taxon>
        <taxon>Actinomycetes</taxon>
        <taxon>Propionibacteriales</taxon>
        <taxon>Nocardioidaceae</taxon>
        <taxon>Aeromicrobium</taxon>
    </lineage>
</organism>
<reference evidence="8 9" key="1">
    <citation type="submission" date="2018-11" db="EMBL/GenBank/DDBJ databases">
        <authorList>
            <person name="Li F."/>
        </authorList>
    </citation>
    <scope>NUCLEOTIDE SEQUENCE [LARGE SCALE GENOMIC DNA]</scope>
    <source>
        <strain evidence="8 9">YS17T</strain>
    </source>
</reference>
<sequence>MSATNRRHGAPDANAEAIALFAVLSLAALVLLFTWVPVHVSSWREGHEVPANPFTLVVGLVTGDVAWSSTATVAAVVLGVVVVVLAALSVAALVRLKRRRARVDSAAARMGRGREVAPTSRREVGRTAERLGVSGTPGLVVARGVAGGAEVWQDWESVSVDIWGPRAGKTSARAIPAIVEAPGAVVATSNKRDLCDATRGVREKHGRVWVFDPQGLVDEPVTWWWNPLGSVTNEVTAASLADVFAHAARRPGAKTDAYFDAAAVDLLANFLLAAAIGGKPITQVYLWITDPNSDEPAILLDDAGFTLPAAAVRGVVNAPDKQRAGVYGTAQQLVSFLTNAEATRWVTPQPGKPQFDPVAFATSSDTLYSLSKEGRGNAGPLVTALTVAVCEAAEHTAKSLPGGRLGTPMVAVLDEAANVCRWNELPNLYSHYGSRGICVLTFLQSWSQGVEVWGREGMRKLWSAATVKVYGGGVSEVEFLDELSRLIGETEFVDVSTSYNGRGGGRSTSRQRRRERILDVADLGALDRGRIVVFAAGARPLLGRTQPWWDSARAAEISASLRRHDPAKTTAERNYTAIEEL</sequence>
<gene>
    <name evidence="8" type="ORF">EHW97_14750</name>
</gene>
<proteinExistence type="predicted"/>
<evidence type="ECO:0000313" key="9">
    <source>
        <dbReference type="Proteomes" id="UP000275225"/>
    </source>
</evidence>
<evidence type="ECO:0000256" key="6">
    <source>
        <dbReference type="SAM" id="Phobius"/>
    </source>
</evidence>
<evidence type="ECO:0000256" key="2">
    <source>
        <dbReference type="ARBA" id="ARBA00022475"/>
    </source>
</evidence>
<evidence type="ECO:0000259" key="7">
    <source>
        <dbReference type="Pfam" id="PF12696"/>
    </source>
</evidence>
<evidence type="ECO:0000313" key="8">
    <source>
        <dbReference type="EMBL" id="RQN02011.1"/>
    </source>
</evidence>